<dbReference type="STRING" id="1793.AWC04_18955"/>
<dbReference type="PANTHER" id="PTHR10720">
    <property type="entry name" value="HEME OXYGENASE"/>
    <property type="match status" value="1"/>
</dbReference>
<keyword evidence="3 5" id="KW-0408">Iron</keyword>
<protein>
    <submittedName>
        <fullName evidence="6">Heme oxygenase</fullName>
    </submittedName>
</protein>
<reference evidence="6 7" key="1">
    <citation type="submission" date="2016-01" db="EMBL/GenBank/DDBJ databases">
        <title>The new phylogeny of the genus Mycobacterium.</title>
        <authorList>
            <person name="Tarcisio F."/>
            <person name="Conor M."/>
            <person name="Antonella G."/>
            <person name="Elisabetta G."/>
            <person name="Giulia F.S."/>
            <person name="Sara T."/>
            <person name="Anna F."/>
            <person name="Clotilde B."/>
            <person name="Roberto B."/>
            <person name="Veronica D.S."/>
            <person name="Fabio R."/>
            <person name="Monica P."/>
            <person name="Olivier J."/>
            <person name="Enrico T."/>
            <person name="Nicola S."/>
        </authorList>
    </citation>
    <scope>NUCLEOTIDE SEQUENCE [LARGE SCALE GENOMIC DNA]</scope>
    <source>
        <strain evidence="6 7">DSM 44179</strain>
    </source>
</reference>
<dbReference type="PRINTS" id="PR00088">
    <property type="entry name" value="HAEMOXYGNASE"/>
</dbReference>
<comment type="caution">
    <text evidence="6">The sequence shown here is derived from an EMBL/GenBank/DDBJ whole genome shotgun (WGS) entry which is preliminary data.</text>
</comment>
<dbReference type="InterPro" id="IPR016084">
    <property type="entry name" value="Haem_Oase-like_multi-hlx"/>
</dbReference>
<dbReference type="InterPro" id="IPR016053">
    <property type="entry name" value="Haem_Oase-like"/>
</dbReference>
<evidence type="ECO:0000256" key="1">
    <source>
        <dbReference type="ARBA" id="ARBA00022617"/>
    </source>
</evidence>
<keyword evidence="1 4" id="KW-0349">Heme</keyword>
<evidence type="ECO:0000256" key="4">
    <source>
        <dbReference type="PIRSR" id="PIRSR000343-1"/>
    </source>
</evidence>
<dbReference type="GO" id="GO:0006979">
    <property type="term" value="P:response to oxidative stress"/>
    <property type="evidence" value="ECO:0007669"/>
    <property type="project" value="TreeGrafter"/>
</dbReference>
<keyword evidence="2 5" id="KW-0479">Metal-binding</keyword>
<dbReference type="InterPro" id="IPR002051">
    <property type="entry name" value="Haem_Oase"/>
</dbReference>
<sequence length="229" mass="24627">MTITAASAQQPLSAALRTGSRAEHESAENSGFVTELLAGRVNEAGYAAYLRRLHTVYVALEDSVFAHRDDPLVAAVYDPALERRAALEADLDHWAPGQPLETTSVAAAAYADRLRDADWGGALLAHHYTRYLGDLSGGRAIGKTLNRIFALDGAGLAFYDFPQIPKPKPYKDAYRARLDALDLPADVAARIVDEVKVAFRLNEAVFAELALGLPGYARPANPESPTAPA</sequence>
<dbReference type="GO" id="GO:0042167">
    <property type="term" value="P:heme catabolic process"/>
    <property type="evidence" value="ECO:0007669"/>
    <property type="project" value="TreeGrafter"/>
</dbReference>
<organism evidence="6 7">
    <name type="scientific">Mycolicibacterium fallax</name>
    <name type="common">Mycobacterium fallax</name>
    <dbReference type="NCBI Taxonomy" id="1793"/>
    <lineage>
        <taxon>Bacteria</taxon>
        <taxon>Bacillati</taxon>
        <taxon>Actinomycetota</taxon>
        <taxon>Actinomycetes</taxon>
        <taxon>Mycobacteriales</taxon>
        <taxon>Mycobacteriaceae</taxon>
        <taxon>Mycolicibacterium</taxon>
    </lineage>
</organism>
<dbReference type="GO" id="GO:0020037">
    <property type="term" value="F:heme binding"/>
    <property type="evidence" value="ECO:0007669"/>
    <property type="project" value="TreeGrafter"/>
</dbReference>
<dbReference type="EMBL" id="LQOJ01000073">
    <property type="protein sequence ID" value="ORU96790.1"/>
    <property type="molecule type" value="Genomic_DNA"/>
</dbReference>
<proteinExistence type="predicted"/>
<dbReference type="CDD" id="cd19165">
    <property type="entry name" value="HemeO"/>
    <property type="match status" value="1"/>
</dbReference>
<keyword evidence="7" id="KW-1185">Reference proteome</keyword>
<evidence type="ECO:0000256" key="5">
    <source>
        <dbReference type="PIRSR" id="PIRSR000343-2"/>
    </source>
</evidence>
<feature type="binding site" evidence="4">
    <location>
        <position position="17"/>
    </location>
    <ligand>
        <name>heme b</name>
        <dbReference type="ChEBI" id="CHEBI:60344"/>
    </ligand>
</feature>
<dbReference type="GO" id="GO:0004392">
    <property type="term" value="F:heme oxygenase (decyclizing) activity"/>
    <property type="evidence" value="ECO:0007669"/>
    <property type="project" value="InterPro"/>
</dbReference>
<evidence type="ECO:0000256" key="2">
    <source>
        <dbReference type="ARBA" id="ARBA00022723"/>
    </source>
</evidence>
<feature type="binding site" evidence="4">
    <location>
        <position position="128"/>
    </location>
    <ligand>
        <name>heme b</name>
        <dbReference type="ChEBI" id="CHEBI:60344"/>
    </ligand>
</feature>
<dbReference type="Proteomes" id="UP000193484">
    <property type="component" value="Unassembled WGS sequence"/>
</dbReference>
<dbReference type="PANTHER" id="PTHR10720:SF0">
    <property type="entry name" value="HEME OXYGENASE"/>
    <property type="match status" value="1"/>
</dbReference>
<dbReference type="GO" id="GO:0006788">
    <property type="term" value="P:heme oxidation"/>
    <property type="evidence" value="ECO:0007669"/>
    <property type="project" value="InterPro"/>
</dbReference>
<dbReference type="GO" id="GO:0046872">
    <property type="term" value="F:metal ion binding"/>
    <property type="evidence" value="ECO:0007669"/>
    <property type="project" value="UniProtKB-KW"/>
</dbReference>
<name>A0A1X1QZE9_MYCFA</name>
<evidence type="ECO:0000313" key="6">
    <source>
        <dbReference type="EMBL" id="ORU96790.1"/>
    </source>
</evidence>
<dbReference type="RefSeq" id="WP_085100803.1">
    <property type="nucleotide sequence ID" value="NZ_AP022603.1"/>
</dbReference>
<gene>
    <name evidence="6" type="ORF">AWC04_18955</name>
</gene>
<evidence type="ECO:0000256" key="3">
    <source>
        <dbReference type="ARBA" id="ARBA00023004"/>
    </source>
</evidence>
<dbReference type="Gene3D" id="1.20.910.10">
    <property type="entry name" value="Heme oxygenase-like"/>
    <property type="match status" value="1"/>
</dbReference>
<feature type="binding site" description="axial binding residue" evidence="5">
    <location>
        <position position="24"/>
    </location>
    <ligand>
        <name>heme b</name>
        <dbReference type="ChEBI" id="CHEBI:60344"/>
    </ligand>
    <ligandPart>
        <name>Fe</name>
        <dbReference type="ChEBI" id="CHEBI:18248"/>
    </ligandPart>
</feature>
<dbReference type="PIRSF" id="PIRSF000343">
    <property type="entry name" value="Haem_Oase"/>
    <property type="match status" value="1"/>
</dbReference>
<dbReference type="Pfam" id="PF01126">
    <property type="entry name" value="Heme_oxygenase"/>
    <property type="match status" value="1"/>
</dbReference>
<accession>A0A1X1QZE9</accession>
<evidence type="ECO:0000313" key="7">
    <source>
        <dbReference type="Proteomes" id="UP000193484"/>
    </source>
</evidence>
<dbReference type="AlphaFoldDB" id="A0A1X1QZE9"/>
<dbReference type="OrthoDB" id="5493802at2"/>
<feature type="binding site" evidence="4">
    <location>
        <position position="175"/>
    </location>
    <ligand>
        <name>heme b</name>
        <dbReference type="ChEBI" id="CHEBI:60344"/>
    </ligand>
</feature>
<dbReference type="SUPFAM" id="SSF48613">
    <property type="entry name" value="Heme oxygenase-like"/>
    <property type="match status" value="1"/>
</dbReference>